<dbReference type="PANTHER" id="PTHR30373">
    <property type="entry name" value="UPF0603 PROTEIN YGCG"/>
    <property type="match status" value="1"/>
</dbReference>
<dbReference type="Proteomes" id="UP000249061">
    <property type="component" value="Unassembled WGS sequence"/>
</dbReference>
<evidence type="ECO:0000256" key="1">
    <source>
        <dbReference type="SAM" id="MobiDB-lite"/>
    </source>
</evidence>
<feature type="signal peptide" evidence="3">
    <location>
        <begin position="1"/>
        <end position="18"/>
    </location>
</feature>
<evidence type="ECO:0000256" key="2">
    <source>
        <dbReference type="SAM" id="Phobius"/>
    </source>
</evidence>
<evidence type="ECO:0000313" key="6">
    <source>
        <dbReference type="Proteomes" id="UP000249061"/>
    </source>
</evidence>
<dbReference type="AlphaFoldDB" id="A0A2W5UKE7"/>
<sequence length="526" mass="56938">MRSALGAVALFVASTSFAAPWDIAPPPRGEWVRDDAGRLPNGTLQAVNAIAAALDSSGAGQLGVLVISSTGGHNPRDFATGVFNSWGVGHASSNDGILLMVAVDDRKAEIILGDGSRVTRAQTDVIMRDDVVAHMKQKDLAGAVLSASRSLDGVMRRAVGKTAAPHPADNAGLGPNSFTTPVYDTQKVDDALDAYARGDTHFPERSPRTWVVDLSEVLTSSQRAQLDVAASDIYASSKGRTFFLVFHGREPHPTIDELTRRFVSQVARLSAQSFAVIAYDTGSGAGRIWLPEDRQPGAWERSQRELAENQLQRAASRELVTGLVEAQRFAQTAITTGIPSRPTAEVLAEGFREFKWPLAGLGGGLVIALLIMLQRWNRNRGRDCETCNVPMQRLGEDREDTFLDERQQAEERVKSVDYDVWHCGRCRSVRVLDYSRWFSGYARCKSCHAKTMRSTSTTITHATEYSSGLVQIDEHCTHCNYRNSYTRTTPRITRSSSSSSSSWSSGSSSGGFGGGSSSGGGSSGSW</sequence>
<feature type="domain" description="TPM" evidence="4">
    <location>
        <begin position="32"/>
        <end position="151"/>
    </location>
</feature>
<feature type="transmembrane region" description="Helical" evidence="2">
    <location>
        <begin position="356"/>
        <end position="373"/>
    </location>
</feature>
<keyword evidence="2" id="KW-0812">Transmembrane</keyword>
<dbReference type="Pfam" id="PF04536">
    <property type="entry name" value="TPM_phosphatase"/>
    <property type="match status" value="1"/>
</dbReference>
<evidence type="ECO:0000313" key="5">
    <source>
        <dbReference type="EMBL" id="PZR09538.1"/>
    </source>
</evidence>
<feature type="compositionally biased region" description="Low complexity" evidence="1">
    <location>
        <begin position="495"/>
        <end position="507"/>
    </location>
</feature>
<proteinExistence type="predicted"/>
<keyword evidence="2" id="KW-0472">Membrane</keyword>
<protein>
    <recommendedName>
        <fullName evidence="4">TPM domain-containing protein</fullName>
    </recommendedName>
</protein>
<evidence type="ECO:0000256" key="3">
    <source>
        <dbReference type="SAM" id="SignalP"/>
    </source>
</evidence>
<organism evidence="5 6">
    <name type="scientific">Archangium gephyra</name>
    <dbReference type="NCBI Taxonomy" id="48"/>
    <lineage>
        <taxon>Bacteria</taxon>
        <taxon>Pseudomonadati</taxon>
        <taxon>Myxococcota</taxon>
        <taxon>Myxococcia</taxon>
        <taxon>Myxococcales</taxon>
        <taxon>Cystobacterineae</taxon>
        <taxon>Archangiaceae</taxon>
        <taxon>Archangium</taxon>
    </lineage>
</organism>
<keyword evidence="3" id="KW-0732">Signal</keyword>
<reference evidence="5 6" key="1">
    <citation type="submission" date="2017-08" db="EMBL/GenBank/DDBJ databases">
        <title>Infants hospitalized years apart are colonized by the same room-sourced microbial strains.</title>
        <authorList>
            <person name="Brooks B."/>
            <person name="Olm M.R."/>
            <person name="Firek B.A."/>
            <person name="Baker R."/>
            <person name="Thomas B.C."/>
            <person name="Morowitz M.J."/>
            <person name="Banfield J.F."/>
        </authorList>
    </citation>
    <scope>NUCLEOTIDE SEQUENCE [LARGE SCALE GENOMIC DNA]</scope>
    <source>
        <strain evidence="5">S2_003_000_R2_14</strain>
    </source>
</reference>
<dbReference type="PANTHER" id="PTHR30373:SF2">
    <property type="entry name" value="UPF0603 PROTEIN YGCG"/>
    <property type="match status" value="1"/>
</dbReference>
<dbReference type="Gene3D" id="3.10.310.50">
    <property type="match status" value="1"/>
</dbReference>
<keyword evidence="2" id="KW-1133">Transmembrane helix</keyword>
<evidence type="ECO:0000259" key="4">
    <source>
        <dbReference type="Pfam" id="PF04536"/>
    </source>
</evidence>
<feature type="compositionally biased region" description="Gly residues" evidence="1">
    <location>
        <begin position="508"/>
        <end position="526"/>
    </location>
</feature>
<dbReference type="EMBL" id="QFQP01000020">
    <property type="protein sequence ID" value="PZR09538.1"/>
    <property type="molecule type" value="Genomic_DNA"/>
</dbReference>
<feature type="chain" id="PRO_5015997021" description="TPM domain-containing protein" evidence="3">
    <location>
        <begin position="19"/>
        <end position="526"/>
    </location>
</feature>
<name>A0A2W5UKE7_9BACT</name>
<dbReference type="InterPro" id="IPR007621">
    <property type="entry name" value="TPM_dom"/>
</dbReference>
<accession>A0A2W5UKE7</accession>
<gene>
    <name evidence="5" type="ORF">DI536_21570</name>
</gene>
<comment type="caution">
    <text evidence="5">The sequence shown here is derived from an EMBL/GenBank/DDBJ whole genome shotgun (WGS) entry which is preliminary data.</text>
</comment>
<feature type="region of interest" description="Disordered" evidence="1">
    <location>
        <begin position="490"/>
        <end position="526"/>
    </location>
</feature>